<reference evidence="4" key="1">
    <citation type="submission" date="2021-01" db="EMBL/GenBank/DDBJ databases">
        <authorList>
            <person name="Corre E."/>
            <person name="Pelletier E."/>
            <person name="Niang G."/>
            <person name="Scheremetjew M."/>
            <person name="Finn R."/>
            <person name="Kale V."/>
            <person name="Holt S."/>
            <person name="Cochrane G."/>
            <person name="Meng A."/>
            <person name="Brown T."/>
            <person name="Cohen L."/>
        </authorList>
    </citation>
    <scope>NUCLEOTIDE SEQUENCE</scope>
    <source>
        <strain evidence="4">OF101</strain>
    </source>
</reference>
<evidence type="ECO:0000256" key="1">
    <source>
        <dbReference type="PROSITE-ProRule" id="PRU00023"/>
    </source>
</evidence>
<feature type="compositionally biased region" description="Basic and acidic residues" evidence="3">
    <location>
        <begin position="53"/>
        <end position="71"/>
    </location>
</feature>
<dbReference type="InterPro" id="IPR002110">
    <property type="entry name" value="Ankyrin_rpt"/>
</dbReference>
<dbReference type="InterPro" id="IPR036770">
    <property type="entry name" value="Ankyrin_rpt-contain_sf"/>
</dbReference>
<keyword evidence="2" id="KW-0175">Coiled coil</keyword>
<sequence length="303" mass="34362">MGRSQVMDLFCSSVCRRSDPCLDRVRINPARIDAGASEGKPGTAESDPAAIDAKWEESTADRSDCHKSSDIAKWDEDEPECNLDWSTSELDREPLAWERAEEVRLGVWKGAECARMEEEQLQQQMREEPQCRVEEAECARIAAQEEQLQRECAAELQAEREREQREREEELRVQREREEELRRCEEDARIAQEREQWRRKRTLRQFYKDHGFLGANQPRKGRCFVWGSGTTYPLHCAAELADVRIVTLLLQEGASASQTNSAGETAEQVARRKNKAGSHDAVLRALSGNGKPKSRFGGALGGA</sequence>
<evidence type="ECO:0000313" key="4">
    <source>
        <dbReference type="EMBL" id="CAD9153527.1"/>
    </source>
</evidence>
<keyword evidence="1" id="KW-0040">ANK repeat</keyword>
<evidence type="ECO:0000256" key="3">
    <source>
        <dbReference type="SAM" id="MobiDB-lite"/>
    </source>
</evidence>
<feature type="region of interest" description="Disordered" evidence="3">
    <location>
        <begin position="29"/>
        <end position="71"/>
    </location>
</feature>
<proteinExistence type="predicted"/>
<dbReference type="PROSITE" id="PS50088">
    <property type="entry name" value="ANK_REPEAT"/>
    <property type="match status" value="1"/>
</dbReference>
<feature type="repeat" description="ANK" evidence="1">
    <location>
        <begin position="229"/>
        <end position="261"/>
    </location>
</feature>
<dbReference type="AlphaFoldDB" id="A0A7S1W878"/>
<dbReference type="Gene3D" id="1.25.40.20">
    <property type="entry name" value="Ankyrin repeat-containing domain"/>
    <property type="match status" value="1"/>
</dbReference>
<feature type="coiled-coil region" evidence="2">
    <location>
        <begin position="131"/>
        <end position="194"/>
    </location>
</feature>
<name>A0A7S1W878_ALECA</name>
<protein>
    <submittedName>
        <fullName evidence="4">Uncharacterized protein</fullName>
    </submittedName>
</protein>
<dbReference type="EMBL" id="HBGE01054710">
    <property type="protein sequence ID" value="CAD9153527.1"/>
    <property type="molecule type" value="Transcribed_RNA"/>
</dbReference>
<feature type="region of interest" description="Disordered" evidence="3">
    <location>
        <begin position="255"/>
        <end position="303"/>
    </location>
</feature>
<evidence type="ECO:0000256" key="2">
    <source>
        <dbReference type="SAM" id="Coils"/>
    </source>
</evidence>
<organism evidence="4">
    <name type="scientific">Alexandrium catenella</name>
    <name type="common">Red tide dinoflagellate</name>
    <name type="synonym">Gonyaulax catenella</name>
    <dbReference type="NCBI Taxonomy" id="2925"/>
    <lineage>
        <taxon>Eukaryota</taxon>
        <taxon>Sar</taxon>
        <taxon>Alveolata</taxon>
        <taxon>Dinophyceae</taxon>
        <taxon>Gonyaulacales</taxon>
        <taxon>Pyrocystaceae</taxon>
        <taxon>Alexandrium</taxon>
    </lineage>
</organism>
<accession>A0A7S1W878</accession>
<dbReference type="SUPFAM" id="SSF48403">
    <property type="entry name" value="Ankyrin repeat"/>
    <property type="match status" value="1"/>
</dbReference>
<gene>
    <name evidence="4" type="ORF">ACAT0790_LOCUS32970</name>
</gene>